<evidence type="ECO:0000313" key="2">
    <source>
        <dbReference type="EMBL" id="GJS71679.1"/>
    </source>
</evidence>
<dbReference type="EMBL" id="BQNB010010024">
    <property type="protein sequence ID" value="GJS71679.1"/>
    <property type="molecule type" value="Genomic_DNA"/>
</dbReference>
<feature type="region of interest" description="Disordered" evidence="1">
    <location>
        <begin position="103"/>
        <end position="129"/>
    </location>
</feature>
<sequence length="196" mass="22226">MTNSSNSLPELTVVIPTGAPATNTVANHAERPEKFNGQNFKRWQQKMFFYLTTLGLARFLKRILQPQEMSVEDLVVRLRIKEDNKLAQKDTYTPDSAKANMVEHVGSSSRFNSKGNKKDKKKNDKKGQKGSLSTLLLNWYSEDRSCFGGIGCAEAVNPRHANRWNEKMDMIAMSVDKDRSSIWATLQLLDIKGMEK</sequence>
<comment type="caution">
    <text evidence="2">The sequence shown here is derived from an EMBL/GenBank/DDBJ whole genome shotgun (WGS) entry which is preliminary data.</text>
</comment>
<organism evidence="2 3">
    <name type="scientific">Tanacetum coccineum</name>
    <dbReference type="NCBI Taxonomy" id="301880"/>
    <lineage>
        <taxon>Eukaryota</taxon>
        <taxon>Viridiplantae</taxon>
        <taxon>Streptophyta</taxon>
        <taxon>Embryophyta</taxon>
        <taxon>Tracheophyta</taxon>
        <taxon>Spermatophyta</taxon>
        <taxon>Magnoliopsida</taxon>
        <taxon>eudicotyledons</taxon>
        <taxon>Gunneridae</taxon>
        <taxon>Pentapetalae</taxon>
        <taxon>asterids</taxon>
        <taxon>campanulids</taxon>
        <taxon>Asterales</taxon>
        <taxon>Asteraceae</taxon>
        <taxon>Asteroideae</taxon>
        <taxon>Anthemideae</taxon>
        <taxon>Anthemidinae</taxon>
        <taxon>Tanacetum</taxon>
    </lineage>
</organism>
<reference evidence="2" key="2">
    <citation type="submission" date="2022-01" db="EMBL/GenBank/DDBJ databases">
        <authorList>
            <person name="Yamashiro T."/>
            <person name="Shiraishi A."/>
            <person name="Satake H."/>
            <person name="Nakayama K."/>
        </authorList>
    </citation>
    <scope>NUCLEOTIDE SEQUENCE</scope>
</reference>
<reference evidence="2" key="1">
    <citation type="journal article" date="2022" name="Int. J. Mol. Sci.">
        <title>Draft Genome of Tanacetum Coccineum: Genomic Comparison of Closely Related Tanacetum-Family Plants.</title>
        <authorList>
            <person name="Yamashiro T."/>
            <person name="Shiraishi A."/>
            <person name="Nakayama K."/>
            <person name="Satake H."/>
        </authorList>
    </citation>
    <scope>NUCLEOTIDE SEQUENCE</scope>
</reference>
<dbReference type="Proteomes" id="UP001151760">
    <property type="component" value="Unassembled WGS sequence"/>
</dbReference>
<keyword evidence="3" id="KW-1185">Reference proteome</keyword>
<proteinExistence type="predicted"/>
<evidence type="ECO:0000313" key="3">
    <source>
        <dbReference type="Proteomes" id="UP001151760"/>
    </source>
</evidence>
<accession>A0ABQ4Y1W9</accession>
<evidence type="ECO:0000256" key="1">
    <source>
        <dbReference type="SAM" id="MobiDB-lite"/>
    </source>
</evidence>
<name>A0ABQ4Y1W9_9ASTR</name>
<gene>
    <name evidence="2" type="ORF">Tco_0704520</name>
</gene>
<protein>
    <submittedName>
        <fullName evidence="2">Uncharacterized protein</fullName>
    </submittedName>
</protein>